<accession>A0ACA9Q5C5</accession>
<proteinExistence type="predicted"/>
<organism evidence="1 2">
    <name type="scientific">Dentiscutata heterogama</name>
    <dbReference type="NCBI Taxonomy" id="1316150"/>
    <lineage>
        <taxon>Eukaryota</taxon>
        <taxon>Fungi</taxon>
        <taxon>Fungi incertae sedis</taxon>
        <taxon>Mucoromycota</taxon>
        <taxon>Glomeromycotina</taxon>
        <taxon>Glomeromycetes</taxon>
        <taxon>Diversisporales</taxon>
        <taxon>Gigasporaceae</taxon>
        <taxon>Dentiscutata</taxon>
    </lineage>
</organism>
<keyword evidence="2" id="KW-1185">Reference proteome</keyword>
<name>A0ACA9Q5C5_9GLOM</name>
<dbReference type="EMBL" id="CAJVPU010036280">
    <property type="protein sequence ID" value="CAG8729707.1"/>
    <property type="molecule type" value="Genomic_DNA"/>
</dbReference>
<reference evidence="1" key="1">
    <citation type="submission" date="2021-06" db="EMBL/GenBank/DDBJ databases">
        <authorList>
            <person name="Kallberg Y."/>
            <person name="Tangrot J."/>
            <person name="Rosling A."/>
        </authorList>
    </citation>
    <scope>NUCLEOTIDE SEQUENCE</scope>
    <source>
        <strain evidence="1">IL203A</strain>
    </source>
</reference>
<evidence type="ECO:0000313" key="1">
    <source>
        <dbReference type="EMBL" id="CAG8729707.1"/>
    </source>
</evidence>
<gene>
    <name evidence="1" type="ORF">DHETER_LOCUS13355</name>
</gene>
<evidence type="ECO:0000313" key="2">
    <source>
        <dbReference type="Proteomes" id="UP000789702"/>
    </source>
</evidence>
<feature type="non-terminal residue" evidence="1">
    <location>
        <position position="101"/>
    </location>
</feature>
<protein>
    <submittedName>
        <fullName evidence="1">14936_t:CDS:1</fullName>
    </submittedName>
</protein>
<feature type="non-terminal residue" evidence="1">
    <location>
        <position position="1"/>
    </location>
</feature>
<dbReference type="Proteomes" id="UP000789702">
    <property type="component" value="Unassembled WGS sequence"/>
</dbReference>
<comment type="caution">
    <text evidence="1">The sequence shown here is derived from an EMBL/GenBank/DDBJ whole genome shotgun (WGS) entry which is preliminary data.</text>
</comment>
<sequence length="101" mass="11770">NGSTTVIIKDLKEPEKIDKKINERGEKNYGYIYPILREVKLPEVNGENDYKKNIRALNDNFNTIIKYYSKKAKKILKKLCELFDGIKLGEIYASNSIIRLM</sequence>